<evidence type="ECO:0008006" key="4">
    <source>
        <dbReference type="Google" id="ProtNLM"/>
    </source>
</evidence>
<reference evidence="2" key="1">
    <citation type="submission" date="2019-04" db="EMBL/GenBank/DDBJ databases">
        <title>Genome assembly of Zosterops borbonicus 15179.</title>
        <authorList>
            <person name="Leroy T."/>
            <person name="Anselmetti Y."/>
            <person name="Tilak M.-K."/>
            <person name="Nabholz B."/>
        </authorList>
    </citation>
    <scope>NUCLEOTIDE SEQUENCE</scope>
    <source>
        <strain evidence="2">HGM_15179</strain>
        <tissue evidence="2">Muscle</tissue>
    </source>
</reference>
<evidence type="ECO:0000256" key="1">
    <source>
        <dbReference type="SAM" id="MobiDB-lite"/>
    </source>
</evidence>
<sequence>MLPAGCGQRDEEEEEERPQPGSSTEHEDRPSPKELEELELLNRALEKALRVRKSILKTPLEAQGAAGQEWAGEADAPKKAEEQQVPVPAEDVPECRKVRAGSKKPLLVKKPSPYQLRAPYRTDPEVKKLQRKAPARCVSQGPSTAGKISSKGMTSKQGRTHKAAAGASAREVCAAAEPQGTPALSESAPHEQQSFSGGDSAEGKNSRAAGKDLLGAGKKSCGFLAEPSRKVDTAGAWGRSSSAGTGTLQEKGSQLRLPLPYRKAYSRNSRAWERCRQCPTSADAAAARSRFMERIQMTFCSPKLTPSPAEIEEELRGLQDVPSRLRQCVEAEPADPPTLQGEYESLLTLEGLQTTVSQCLQRLQQLREALESQLRLRPDCTGDVGRCSPACPPARGHTGDTADMLALPLLHYSSLQELRDLFALKLQVSMLHQEIALQKVLMAELLPVLEAAGPSLQGSAGLLRAIHTQLCQGGRAFPVLVRDELLD</sequence>
<comment type="caution">
    <text evidence="2">The sequence shown here is derived from an EMBL/GenBank/DDBJ whole genome shotgun (WGS) entry which is preliminary data.</text>
</comment>
<dbReference type="Proteomes" id="UP000796761">
    <property type="component" value="Unassembled WGS sequence"/>
</dbReference>
<feature type="compositionally biased region" description="Low complexity" evidence="1">
    <location>
        <begin position="61"/>
        <end position="74"/>
    </location>
</feature>
<accession>A0A8K1GUP0</accession>
<dbReference type="AlphaFoldDB" id="A0A8K1GUP0"/>
<dbReference type="OrthoDB" id="9939072at2759"/>
<evidence type="ECO:0000313" key="2">
    <source>
        <dbReference type="EMBL" id="TRZ24161.1"/>
    </source>
</evidence>
<feature type="compositionally biased region" description="Polar residues" evidence="1">
    <location>
        <begin position="140"/>
        <end position="157"/>
    </location>
</feature>
<proteinExistence type="predicted"/>
<feature type="compositionally biased region" description="Polar residues" evidence="1">
    <location>
        <begin position="239"/>
        <end position="252"/>
    </location>
</feature>
<keyword evidence="3" id="KW-1185">Reference proteome</keyword>
<feature type="compositionally biased region" description="Low complexity" evidence="1">
    <location>
        <begin position="103"/>
        <end position="113"/>
    </location>
</feature>
<gene>
    <name evidence="2" type="ORF">HGM15179_002847</name>
</gene>
<dbReference type="EMBL" id="SWJQ01000050">
    <property type="protein sequence ID" value="TRZ24161.1"/>
    <property type="molecule type" value="Genomic_DNA"/>
</dbReference>
<dbReference type="PANTHER" id="PTHR14870:SF1">
    <property type="entry name" value="TUBULIN EPSILON AND DELTA COMPLEX PROTEIN 2"/>
    <property type="match status" value="1"/>
</dbReference>
<feature type="region of interest" description="Disordered" evidence="1">
    <location>
        <begin position="232"/>
        <end position="254"/>
    </location>
</feature>
<feature type="region of interest" description="Disordered" evidence="1">
    <location>
        <begin position="1"/>
        <end position="38"/>
    </location>
</feature>
<dbReference type="PANTHER" id="PTHR14870">
    <property type="entry name" value="TUBULIN EPSILON AND DELTA COMPLEX PROTEIN 2"/>
    <property type="match status" value="1"/>
</dbReference>
<dbReference type="Pfam" id="PF15764">
    <property type="entry name" value="DUF4693"/>
    <property type="match status" value="1"/>
</dbReference>
<protein>
    <recommendedName>
        <fullName evidence="4">Tubulin epsilon and delta complex protein 2</fullName>
    </recommendedName>
</protein>
<feature type="region of interest" description="Disordered" evidence="1">
    <location>
        <begin position="59"/>
        <end position="207"/>
    </location>
</feature>
<name>A0A8K1GUP0_9PASS</name>
<feature type="compositionally biased region" description="Basic and acidic residues" evidence="1">
    <location>
        <begin position="24"/>
        <end position="35"/>
    </location>
</feature>
<organism evidence="2 3">
    <name type="scientific">Zosterops borbonicus</name>
    <dbReference type="NCBI Taxonomy" id="364589"/>
    <lineage>
        <taxon>Eukaryota</taxon>
        <taxon>Metazoa</taxon>
        <taxon>Chordata</taxon>
        <taxon>Craniata</taxon>
        <taxon>Vertebrata</taxon>
        <taxon>Euteleostomi</taxon>
        <taxon>Archelosauria</taxon>
        <taxon>Archosauria</taxon>
        <taxon>Dinosauria</taxon>
        <taxon>Saurischia</taxon>
        <taxon>Theropoda</taxon>
        <taxon>Coelurosauria</taxon>
        <taxon>Aves</taxon>
        <taxon>Neognathae</taxon>
        <taxon>Neoaves</taxon>
        <taxon>Telluraves</taxon>
        <taxon>Australaves</taxon>
        <taxon>Passeriformes</taxon>
        <taxon>Sylvioidea</taxon>
        <taxon>Zosteropidae</taxon>
        <taxon>Zosterops</taxon>
    </lineage>
</organism>
<evidence type="ECO:0000313" key="3">
    <source>
        <dbReference type="Proteomes" id="UP000796761"/>
    </source>
</evidence>
<dbReference type="InterPro" id="IPR031518">
    <property type="entry name" value="DUF4693"/>
</dbReference>